<dbReference type="OrthoDB" id="9788332at2"/>
<comment type="caution">
    <text evidence="1">The sequence shown here is derived from an EMBL/GenBank/DDBJ whole genome shotgun (WGS) entry which is preliminary data.</text>
</comment>
<dbReference type="Proteomes" id="UP000435357">
    <property type="component" value="Unassembled WGS sequence"/>
</dbReference>
<dbReference type="Pfam" id="PF09912">
    <property type="entry name" value="DUF2141"/>
    <property type="match status" value="1"/>
</dbReference>
<name>A0A6N6MBX9_9FLAO</name>
<dbReference type="AlphaFoldDB" id="A0A6N6MBX9"/>
<proteinExistence type="predicted"/>
<evidence type="ECO:0000313" key="1">
    <source>
        <dbReference type="EMBL" id="KAB1066057.1"/>
    </source>
</evidence>
<organism evidence="1 2">
    <name type="scientific">Salibacter halophilus</name>
    <dbReference type="NCBI Taxonomy" id="1803916"/>
    <lineage>
        <taxon>Bacteria</taxon>
        <taxon>Pseudomonadati</taxon>
        <taxon>Bacteroidota</taxon>
        <taxon>Flavobacteriia</taxon>
        <taxon>Flavobacteriales</taxon>
        <taxon>Salibacteraceae</taxon>
        <taxon>Salibacter</taxon>
    </lineage>
</organism>
<dbReference type="InterPro" id="IPR018673">
    <property type="entry name" value="DUF2141"/>
</dbReference>
<dbReference type="EMBL" id="WACR01000001">
    <property type="protein sequence ID" value="KAB1066057.1"/>
    <property type="molecule type" value="Genomic_DNA"/>
</dbReference>
<sequence length="137" mass="15432">MDKFSKFLLLSVFGFALFGFQTGSRCDLTVKFPQLEDQEGKIFIKLLDKNEELVDRAIVNVKRGVPQYTFMKLKAGSYAIVAFQDLNGNKDIDKGFFGQPTEPYGFSNNVRGTFGPPSFEKQLFTLSGNKIIEVILD</sequence>
<reference evidence="1 2" key="1">
    <citation type="submission" date="2019-09" db="EMBL/GenBank/DDBJ databases">
        <title>Genomes of Cryomorphaceae.</title>
        <authorList>
            <person name="Bowman J.P."/>
        </authorList>
    </citation>
    <scope>NUCLEOTIDE SEQUENCE [LARGE SCALE GENOMIC DNA]</scope>
    <source>
        <strain evidence="1 2">KCTC 52047</strain>
    </source>
</reference>
<dbReference type="RefSeq" id="WP_151166045.1">
    <property type="nucleotide sequence ID" value="NZ_WACR01000001.1"/>
</dbReference>
<keyword evidence="2" id="KW-1185">Reference proteome</keyword>
<accession>A0A6N6MBX9</accession>
<protein>
    <submittedName>
        <fullName evidence="1">DUF2141 domain-containing protein</fullName>
    </submittedName>
</protein>
<gene>
    <name evidence="1" type="ORF">F3059_00895</name>
</gene>
<evidence type="ECO:0000313" key="2">
    <source>
        <dbReference type="Proteomes" id="UP000435357"/>
    </source>
</evidence>